<protein>
    <submittedName>
        <fullName evidence="2">Uncharacterized protein</fullName>
    </submittedName>
</protein>
<evidence type="ECO:0000256" key="1">
    <source>
        <dbReference type="SAM" id="MobiDB-lite"/>
    </source>
</evidence>
<dbReference type="AlphaFoldDB" id="A0A3L8D7H3"/>
<feature type="compositionally biased region" description="Polar residues" evidence="1">
    <location>
        <begin position="45"/>
        <end position="54"/>
    </location>
</feature>
<sequence>MVKKRRHRAGRRKRERIEYLQRLRQEQYLKFLKNLNRSDHRLEQSTDQVPSTSSEGKELPLSPSPTSSNFPHQNPSGSGDTSAETEDPGTGALPQPTTEESEIINLTCDESDIEFIEEIELIQNPRPDPIVNAYFMKLERFVRITLIDNIKLVQMKWPFFNLNFKALFDKLNTYYINQNSLHLFQCICSNVIQVYQYHV</sequence>
<accession>A0A3L8D7H3</accession>
<name>A0A3L8D7H3_OOCBI</name>
<comment type="caution">
    <text evidence="2">The sequence shown here is derived from an EMBL/GenBank/DDBJ whole genome shotgun (WGS) entry which is preliminary data.</text>
</comment>
<evidence type="ECO:0000313" key="2">
    <source>
        <dbReference type="EMBL" id="RLU16043.1"/>
    </source>
</evidence>
<reference evidence="2" key="1">
    <citation type="journal article" date="2018" name="Genome Res.">
        <title>The genomic architecture and molecular evolution of ant odorant receptors.</title>
        <authorList>
            <person name="McKenzie S.K."/>
            <person name="Kronauer D.J.C."/>
        </authorList>
    </citation>
    <scope>NUCLEOTIDE SEQUENCE [LARGE SCALE GENOMIC DNA]</scope>
    <source>
        <strain evidence="2">Clonal line C1</strain>
    </source>
</reference>
<gene>
    <name evidence="2" type="ORF">DMN91_011801</name>
</gene>
<dbReference type="Proteomes" id="UP000279307">
    <property type="component" value="Chromosome 12"/>
</dbReference>
<organism evidence="2">
    <name type="scientific">Ooceraea biroi</name>
    <name type="common">Clonal raider ant</name>
    <name type="synonym">Cerapachys biroi</name>
    <dbReference type="NCBI Taxonomy" id="2015173"/>
    <lineage>
        <taxon>Eukaryota</taxon>
        <taxon>Metazoa</taxon>
        <taxon>Ecdysozoa</taxon>
        <taxon>Arthropoda</taxon>
        <taxon>Hexapoda</taxon>
        <taxon>Insecta</taxon>
        <taxon>Pterygota</taxon>
        <taxon>Neoptera</taxon>
        <taxon>Endopterygota</taxon>
        <taxon>Hymenoptera</taxon>
        <taxon>Apocrita</taxon>
        <taxon>Aculeata</taxon>
        <taxon>Formicoidea</taxon>
        <taxon>Formicidae</taxon>
        <taxon>Dorylinae</taxon>
        <taxon>Ooceraea</taxon>
    </lineage>
</organism>
<feature type="region of interest" description="Disordered" evidence="1">
    <location>
        <begin position="34"/>
        <end position="101"/>
    </location>
</feature>
<feature type="compositionally biased region" description="Polar residues" evidence="1">
    <location>
        <begin position="64"/>
        <end position="82"/>
    </location>
</feature>
<dbReference type="EMBL" id="QOIP01000012">
    <property type="protein sequence ID" value="RLU16043.1"/>
    <property type="molecule type" value="Genomic_DNA"/>
</dbReference>
<reference evidence="2" key="2">
    <citation type="submission" date="2018-07" db="EMBL/GenBank/DDBJ databases">
        <authorList>
            <person name="Mckenzie S.K."/>
            <person name="Kronauer D.J.C."/>
        </authorList>
    </citation>
    <scope>NUCLEOTIDE SEQUENCE</scope>
    <source>
        <strain evidence="2">Clonal line C1</strain>
    </source>
</reference>
<proteinExistence type="predicted"/>